<keyword evidence="2" id="KW-1185">Reference proteome</keyword>
<organism evidence="1 2">
    <name type="scientific">Reticulomyxa filosa</name>
    <dbReference type="NCBI Taxonomy" id="46433"/>
    <lineage>
        <taxon>Eukaryota</taxon>
        <taxon>Sar</taxon>
        <taxon>Rhizaria</taxon>
        <taxon>Retaria</taxon>
        <taxon>Foraminifera</taxon>
        <taxon>Monothalamids</taxon>
        <taxon>Reticulomyxidae</taxon>
        <taxon>Reticulomyxa</taxon>
    </lineage>
</organism>
<sequence length="146" mass="17416">KKLDSNHPDVGNTYSILGDINCKKGNKIEAKKCYENVLSIYTQKFGENHQKTQGIMTKLKNFLNKDYSYFEKKFLFELHSFYDISKVVPYSIIYQHLTKHLPNNLLDINVECKIDEMIFKETFDLPRYYKKMQKIYTLQKRVSLLK</sequence>
<dbReference type="EMBL" id="ASPP01016796">
    <property type="protein sequence ID" value="ETO17357.1"/>
    <property type="molecule type" value="Genomic_DNA"/>
</dbReference>
<accession>X6MV70</accession>
<dbReference type="Proteomes" id="UP000023152">
    <property type="component" value="Unassembled WGS sequence"/>
</dbReference>
<gene>
    <name evidence="1" type="ORF">RFI_19965</name>
</gene>
<protein>
    <recommendedName>
        <fullName evidence="3">Kinesin light chain</fullName>
    </recommendedName>
</protein>
<comment type="caution">
    <text evidence="1">The sequence shown here is derived from an EMBL/GenBank/DDBJ whole genome shotgun (WGS) entry which is preliminary data.</text>
</comment>
<dbReference type="AlphaFoldDB" id="X6MV70"/>
<evidence type="ECO:0008006" key="3">
    <source>
        <dbReference type="Google" id="ProtNLM"/>
    </source>
</evidence>
<evidence type="ECO:0000313" key="2">
    <source>
        <dbReference type="Proteomes" id="UP000023152"/>
    </source>
</evidence>
<dbReference type="InterPro" id="IPR011990">
    <property type="entry name" value="TPR-like_helical_dom_sf"/>
</dbReference>
<reference evidence="1 2" key="1">
    <citation type="journal article" date="2013" name="Curr. Biol.">
        <title>The Genome of the Foraminiferan Reticulomyxa filosa.</title>
        <authorList>
            <person name="Glockner G."/>
            <person name="Hulsmann N."/>
            <person name="Schleicher M."/>
            <person name="Noegel A.A."/>
            <person name="Eichinger L."/>
            <person name="Gallinger C."/>
            <person name="Pawlowski J."/>
            <person name="Sierra R."/>
            <person name="Euteneuer U."/>
            <person name="Pillet L."/>
            <person name="Moustafa A."/>
            <person name="Platzer M."/>
            <person name="Groth M."/>
            <person name="Szafranski K."/>
            <person name="Schliwa M."/>
        </authorList>
    </citation>
    <scope>NUCLEOTIDE SEQUENCE [LARGE SCALE GENOMIC DNA]</scope>
</reference>
<evidence type="ECO:0000313" key="1">
    <source>
        <dbReference type="EMBL" id="ETO17357.1"/>
    </source>
</evidence>
<proteinExistence type="predicted"/>
<dbReference type="Gene3D" id="1.25.40.10">
    <property type="entry name" value="Tetratricopeptide repeat domain"/>
    <property type="match status" value="1"/>
</dbReference>
<name>X6MV70_RETFI</name>
<feature type="non-terminal residue" evidence="1">
    <location>
        <position position="1"/>
    </location>
</feature>